<protein>
    <recommendedName>
        <fullName evidence="4">Helix-turn-helix domain-containing protein</fullName>
    </recommendedName>
</protein>
<reference evidence="3" key="1">
    <citation type="submission" date="2019-09" db="EMBL/GenBank/DDBJ databases">
        <title>Characterisation of the sponge microbiome using genome-centric metagenomics.</title>
        <authorList>
            <person name="Engelberts J.P."/>
            <person name="Robbins S.J."/>
            <person name="De Goeij J.M."/>
            <person name="Aranda M."/>
            <person name="Bell S.C."/>
            <person name="Webster N.S."/>
        </authorList>
    </citation>
    <scope>NUCLEOTIDE SEQUENCE</scope>
    <source>
        <strain evidence="3">SB0675_bin_29</strain>
    </source>
</reference>
<feature type="compositionally biased region" description="Pro residues" evidence="1">
    <location>
        <begin position="270"/>
        <end position="299"/>
    </location>
</feature>
<accession>A0A6B1FXI6</accession>
<evidence type="ECO:0008006" key="4">
    <source>
        <dbReference type="Google" id="ProtNLM"/>
    </source>
</evidence>
<keyword evidence="2" id="KW-0812">Transmembrane</keyword>
<gene>
    <name evidence="3" type="ORF">F4148_04050</name>
</gene>
<dbReference type="InterPro" id="IPR050400">
    <property type="entry name" value="Bact_Cytoskel_RodZ"/>
</dbReference>
<feature type="compositionally biased region" description="Low complexity" evidence="1">
    <location>
        <begin position="240"/>
        <end position="252"/>
    </location>
</feature>
<dbReference type="Gene3D" id="1.10.260.40">
    <property type="entry name" value="lambda repressor-like DNA-binding domains"/>
    <property type="match status" value="1"/>
</dbReference>
<dbReference type="Pfam" id="PF13413">
    <property type="entry name" value="HTH_25"/>
    <property type="match status" value="1"/>
</dbReference>
<evidence type="ECO:0000256" key="1">
    <source>
        <dbReference type="SAM" id="MobiDB-lite"/>
    </source>
</evidence>
<organism evidence="3">
    <name type="scientific">Caldilineaceae bacterium SB0675_bin_29</name>
    <dbReference type="NCBI Taxonomy" id="2605266"/>
    <lineage>
        <taxon>Bacteria</taxon>
        <taxon>Bacillati</taxon>
        <taxon>Chloroflexota</taxon>
        <taxon>Caldilineae</taxon>
        <taxon>Caldilineales</taxon>
        <taxon>Caldilineaceae</taxon>
    </lineage>
</organism>
<proteinExistence type="predicted"/>
<dbReference type="PANTHER" id="PTHR34475">
    <property type="match status" value="1"/>
</dbReference>
<feature type="compositionally biased region" description="Polar residues" evidence="1">
    <location>
        <begin position="203"/>
        <end position="212"/>
    </location>
</feature>
<dbReference type="AlphaFoldDB" id="A0A6B1FXI6"/>
<evidence type="ECO:0000313" key="3">
    <source>
        <dbReference type="EMBL" id="MYH60950.1"/>
    </source>
</evidence>
<keyword evidence="2" id="KW-0472">Membrane</keyword>
<comment type="caution">
    <text evidence="3">The sequence shown here is derived from an EMBL/GenBank/DDBJ whole genome shotgun (WGS) entry which is preliminary data.</text>
</comment>
<feature type="region of interest" description="Disordered" evidence="1">
    <location>
        <begin position="240"/>
        <end position="299"/>
    </location>
</feature>
<feature type="region of interest" description="Disordered" evidence="1">
    <location>
        <begin position="200"/>
        <end position="228"/>
    </location>
</feature>
<feature type="transmembrane region" description="Helical" evidence="2">
    <location>
        <begin position="155"/>
        <end position="176"/>
    </location>
</feature>
<evidence type="ECO:0000256" key="2">
    <source>
        <dbReference type="SAM" id="Phobius"/>
    </source>
</evidence>
<dbReference type="PANTHER" id="PTHR34475:SF1">
    <property type="entry name" value="CYTOSKELETON PROTEIN RODZ"/>
    <property type="match status" value="1"/>
</dbReference>
<dbReference type="GO" id="GO:0003677">
    <property type="term" value="F:DNA binding"/>
    <property type="evidence" value="ECO:0007669"/>
    <property type="project" value="InterPro"/>
</dbReference>
<keyword evidence="2" id="KW-1133">Transmembrane helix</keyword>
<feature type="region of interest" description="Disordered" evidence="1">
    <location>
        <begin position="1"/>
        <end position="25"/>
    </location>
</feature>
<name>A0A6B1FXI6_9CHLR</name>
<dbReference type="EMBL" id="VYDA01000152">
    <property type="protein sequence ID" value="MYH60950.1"/>
    <property type="molecule type" value="Genomic_DNA"/>
</dbReference>
<dbReference type="InterPro" id="IPR010982">
    <property type="entry name" value="Lambda_DNA-bd_dom_sf"/>
</dbReference>
<sequence length="414" mass="43409">MSEDATFLDSPTSSPEGGTGGQVAGLPSLQSLGAILRDRRESAGIPLSEVEHATRIRQKYLAAIEADEWHLLPGEVVGRGFLRNYAYYLNLDPNQMIDRRRAMADNSLSRTLAGTSTGVRLPPVRPVDYRPQDVDLEYTAFSTRMSEFFESVRDWLVPVAAAVLIVLVVLVIVWSFRTMGGEIGSALQSIQDRIASTIDGTRAGQNGQTDNVGGSGDADGSDETAPGAAPVATVAVPTSTATPTLTPTATSTPLPPPTQTPVPTAAPSATPTPTPSPTPTEEPEEVAPPPQQEPPPPAIVPVTCADSRLAIFSPGIDQTVSGLVPITGRATHERFNFYKLEVAPGANASQGFTWFDGSDRSGSGGAKGGPVENGTLGNFNSTGVANGAYTIRLTVVDTSSNYPTPCLVSINVQN</sequence>